<feature type="transmembrane region" description="Helical" evidence="7">
    <location>
        <begin position="145"/>
        <end position="164"/>
    </location>
</feature>
<evidence type="ECO:0000313" key="9">
    <source>
        <dbReference type="EMBL" id="PSC02823.1"/>
    </source>
</evidence>
<dbReference type="AlphaFoldDB" id="A0A2T1HME6"/>
<comment type="subcellular location">
    <subcellularLocation>
        <location evidence="1 7">Cell membrane</location>
        <topology evidence="1 7">Multi-pass membrane protein</topology>
    </subcellularLocation>
</comment>
<keyword evidence="5 7" id="KW-1133">Transmembrane helix</keyword>
<dbReference type="CDD" id="cd06261">
    <property type="entry name" value="TM_PBP2"/>
    <property type="match status" value="1"/>
</dbReference>
<name>A0A2T1HME6_9HYPH</name>
<dbReference type="PANTHER" id="PTHR43163">
    <property type="entry name" value="DIPEPTIDE TRANSPORT SYSTEM PERMEASE PROTEIN DPPB-RELATED"/>
    <property type="match status" value="1"/>
</dbReference>
<dbReference type="RefSeq" id="WP_106340077.1">
    <property type="nucleotide sequence ID" value="NZ_PVZS01000037.1"/>
</dbReference>
<keyword evidence="4 7" id="KW-0812">Transmembrane</keyword>
<evidence type="ECO:0000259" key="8">
    <source>
        <dbReference type="PROSITE" id="PS50928"/>
    </source>
</evidence>
<dbReference type="InterPro" id="IPR000515">
    <property type="entry name" value="MetI-like"/>
</dbReference>
<feature type="transmembrane region" description="Helical" evidence="7">
    <location>
        <begin position="230"/>
        <end position="260"/>
    </location>
</feature>
<sequence length="312" mass="33645">MSKAGLIAARLLQIVPTFLLIGVVVFVLARLLPGDPVSAMLGDRASDEAVNRLRQQMGLDRTIFEQFAIFLENAVRGDFGTSIAFRVPVTSVIAERLPVTLALTGLATLIALGLAVPLAFVAGLNANRWPDFLIRSVFQVGLSSPVFYVGLILLTVFAAWFRWFPVGGYGEGVADILWHLLLPAVTLALSFAAVIMRNLRASVLEVLNAEFVDFARAKGLSRRVILTRHVLRNALISTVTLVGLHAGSLLGGAVITESVFAVPGMGRLMVDSIFARDYPMIQALTLILAVVVSLAFLVTDLVQMALDPRVAR</sequence>
<proteinExistence type="inferred from homology"/>
<gene>
    <name evidence="9" type="ORF">SLNSH_22145</name>
</gene>
<evidence type="ECO:0000256" key="5">
    <source>
        <dbReference type="ARBA" id="ARBA00022989"/>
    </source>
</evidence>
<feature type="transmembrane region" description="Helical" evidence="7">
    <location>
        <begin position="12"/>
        <end position="32"/>
    </location>
</feature>
<evidence type="ECO:0000256" key="1">
    <source>
        <dbReference type="ARBA" id="ARBA00004651"/>
    </source>
</evidence>
<evidence type="ECO:0000256" key="4">
    <source>
        <dbReference type="ARBA" id="ARBA00022692"/>
    </source>
</evidence>
<feature type="transmembrane region" description="Helical" evidence="7">
    <location>
        <begin position="176"/>
        <end position="195"/>
    </location>
</feature>
<dbReference type="OrthoDB" id="9805855at2"/>
<dbReference type="Pfam" id="PF00528">
    <property type="entry name" value="BPD_transp_1"/>
    <property type="match status" value="1"/>
</dbReference>
<dbReference type="SUPFAM" id="SSF161098">
    <property type="entry name" value="MetI-like"/>
    <property type="match status" value="1"/>
</dbReference>
<keyword evidence="2 7" id="KW-0813">Transport</keyword>
<comment type="similarity">
    <text evidence="7">Belongs to the binding-protein-dependent transport system permease family.</text>
</comment>
<feature type="domain" description="ABC transmembrane type-1" evidence="8">
    <location>
        <begin position="97"/>
        <end position="299"/>
    </location>
</feature>
<organism evidence="9 10">
    <name type="scientific">Alsobacter soli</name>
    <dbReference type="NCBI Taxonomy" id="2109933"/>
    <lineage>
        <taxon>Bacteria</taxon>
        <taxon>Pseudomonadati</taxon>
        <taxon>Pseudomonadota</taxon>
        <taxon>Alphaproteobacteria</taxon>
        <taxon>Hyphomicrobiales</taxon>
        <taxon>Alsobacteraceae</taxon>
        <taxon>Alsobacter</taxon>
    </lineage>
</organism>
<dbReference type="EMBL" id="PVZS01000037">
    <property type="protein sequence ID" value="PSC02823.1"/>
    <property type="molecule type" value="Genomic_DNA"/>
</dbReference>
<evidence type="ECO:0000256" key="2">
    <source>
        <dbReference type="ARBA" id="ARBA00022448"/>
    </source>
</evidence>
<feature type="transmembrane region" description="Helical" evidence="7">
    <location>
        <begin position="280"/>
        <end position="302"/>
    </location>
</feature>
<protein>
    <submittedName>
        <fullName evidence="9">ABC transporter permease</fullName>
    </submittedName>
</protein>
<feature type="transmembrane region" description="Helical" evidence="7">
    <location>
        <begin position="101"/>
        <end position="124"/>
    </location>
</feature>
<dbReference type="InterPro" id="IPR035906">
    <property type="entry name" value="MetI-like_sf"/>
</dbReference>
<accession>A0A2T1HME6</accession>
<comment type="caution">
    <text evidence="9">The sequence shown here is derived from an EMBL/GenBank/DDBJ whole genome shotgun (WGS) entry which is preliminary data.</text>
</comment>
<keyword evidence="3" id="KW-1003">Cell membrane</keyword>
<dbReference type="GO" id="GO:0005886">
    <property type="term" value="C:plasma membrane"/>
    <property type="evidence" value="ECO:0007669"/>
    <property type="project" value="UniProtKB-SubCell"/>
</dbReference>
<keyword evidence="6 7" id="KW-0472">Membrane</keyword>
<dbReference type="Gene3D" id="1.10.3720.10">
    <property type="entry name" value="MetI-like"/>
    <property type="match status" value="1"/>
</dbReference>
<dbReference type="PANTHER" id="PTHR43163:SF6">
    <property type="entry name" value="DIPEPTIDE TRANSPORT SYSTEM PERMEASE PROTEIN DPPB-RELATED"/>
    <property type="match status" value="1"/>
</dbReference>
<evidence type="ECO:0000313" key="10">
    <source>
        <dbReference type="Proteomes" id="UP000239772"/>
    </source>
</evidence>
<dbReference type="InterPro" id="IPR045621">
    <property type="entry name" value="BPD_transp_1_N"/>
</dbReference>
<dbReference type="Proteomes" id="UP000239772">
    <property type="component" value="Unassembled WGS sequence"/>
</dbReference>
<dbReference type="GO" id="GO:0055085">
    <property type="term" value="P:transmembrane transport"/>
    <property type="evidence" value="ECO:0007669"/>
    <property type="project" value="InterPro"/>
</dbReference>
<dbReference type="PROSITE" id="PS50928">
    <property type="entry name" value="ABC_TM1"/>
    <property type="match status" value="1"/>
</dbReference>
<keyword evidence="10" id="KW-1185">Reference proteome</keyword>
<dbReference type="Pfam" id="PF19300">
    <property type="entry name" value="BPD_transp_1_N"/>
    <property type="match status" value="1"/>
</dbReference>
<evidence type="ECO:0000256" key="7">
    <source>
        <dbReference type="RuleBase" id="RU363032"/>
    </source>
</evidence>
<reference evidence="10" key="1">
    <citation type="submission" date="2018-03" db="EMBL/GenBank/DDBJ databases">
        <authorList>
            <person name="Sun L."/>
            <person name="Liu H."/>
            <person name="Chen W."/>
            <person name="Huang K."/>
            <person name="Liu W."/>
            <person name="Gao X."/>
        </authorList>
    </citation>
    <scope>NUCLEOTIDE SEQUENCE [LARGE SCALE GENOMIC DNA]</scope>
    <source>
        <strain evidence="10">SH9</strain>
    </source>
</reference>
<evidence type="ECO:0000256" key="6">
    <source>
        <dbReference type="ARBA" id="ARBA00023136"/>
    </source>
</evidence>
<evidence type="ECO:0000256" key="3">
    <source>
        <dbReference type="ARBA" id="ARBA00022475"/>
    </source>
</evidence>